<evidence type="ECO:0000313" key="3">
    <source>
        <dbReference type="Proteomes" id="UP000679260"/>
    </source>
</evidence>
<dbReference type="Pfam" id="PF03929">
    <property type="entry name" value="PepSY_TM"/>
    <property type="match status" value="1"/>
</dbReference>
<dbReference type="Proteomes" id="UP000679260">
    <property type="component" value="Chromosome"/>
</dbReference>
<dbReference type="InterPro" id="IPR005625">
    <property type="entry name" value="PepSY-ass_TM"/>
</dbReference>
<proteinExistence type="predicted"/>
<feature type="transmembrane region" description="Helical" evidence="1">
    <location>
        <begin position="12"/>
        <end position="31"/>
    </location>
</feature>
<dbReference type="EMBL" id="AP022322">
    <property type="protein sequence ID" value="BBU36700.1"/>
    <property type="molecule type" value="Genomic_DNA"/>
</dbReference>
<evidence type="ECO:0000256" key="1">
    <source>
        <dbReference type="SAM" id="Phobius"/>
    </source>
</evidence>
<accession>A0ABN5XWB0</accession>
<feature type="transmembrane region" description="Helical" evidence="1">
    <location>
        <begin position="351"/>
        <end position="375"/>
    </location>
</feature>
<feature type="transmembrane region" description="Helical" evidence="1">
    <location>
        <begin position="418"/>
        <end position="436"/>
    </location>
</feature>
<protein>
    <submittedName>
        <fullName evidence="2">Peptidase</fullName>
    </submittedName>
</protein>
<gene>
    <name evidence="2" type="ORF">VEIS1202513_12210</name>
</gene>
<feature type="transmembrane region" description="Helical" evidence="1">
    <location>
        <begin position="206"/>
        <end position="230"/>
    </location>
</feature>
<sequence length="441" mass="49562">MSKIYKIHKWLSIVSVIFFLMFCITGLILMFRTELNAWAQGGTNHTSSSMAMGQEETPIFDYADEGALLVKAKYPSKDILNISPAMGASHLLRYRIIESSATVAPPARMGMGGDYALYNPETKALITTHHETPAHPWVRSVLHTLHQLHTRLDLGKTGIYIVTILSFLCGVSIVSGIFLYGPFRKSFAKSAVLSNHMKLSSLHREFAMVATVWGFILCITGVWIGGFFIANDSYNADVLHTAKQELSSDQSEILQPSEAISRIMKAYPDRQLISIDYPSKFNDHHYAFYLGAENDDDPAMFLGQPVYANLHADSAKDMYSTKTIPWYFTSMTTMINLHIHNHNTMVLKILWAIWDIVLIIGIITGIMMTIIKKFVKSRAMESRAPVEIQHVWRKPILYSILVLLGFIVPLWSNPITNSIAAICLTIPLIGFLISLIRGNNY</sequence>
<name>A0ABN5XWB0_9FIRM</name>
<keyword evidence="1" id="KW-0472">Membrane</keyword>
<feature type="transmembrane region" description="Helical" evidence="1">
    <location>
        <begin position="158"/>
        <end position="180"/>
    </location>
</feature>
<dbReference type="PANTHER" id="PTHR34219:SF3">
    <property type="entry name" value="BLL7967 PROTEIN"/>
    <property type="match status" value="1"/>
</dbReference>
<keyword evidence="1" id="KW-1133">Transmembrane helix</keyword>
<dbReference type="RefSeq" id="WP_213467053.1">
    <property type="nucleotide sequence ID" value="NZ_AP022322.1"/>
</dbReference>
<evidence type="ECO:0000313" key="2">
    <source>
        <dbReference type="EMBL" id="BBU36700.1"/>
    </source>
</evidence>
<dbReference type="PANTHER" id="PTHR34219">
    <property type="entry name" value="IRON-REGULATED INNER MEMBRANE PROTEIN-RELATED"/>
    <property type="match status" value="1"/>
</dbReference>
<keyword evidence="3" id="KW-1185">Reference proteome</keyword>
<keyword evidence="1" id="KW-0812">Transmembrane</keyword>
<organism evidence="2 3">
    <name type="scientific">Veillonella orientalis</name>
    <dbReference type="NCBI Taxonomy" id="2682455"/>
    <lineage>
        <taxon>Bacteria</taxon>
        <taxon>Bacillati</taxon>
        <taxon>Bacillota</taxon>
        <taxon>Negativicutes</taxon>
        <taxon>Veillonellales</taxon>
        <taxon>Veillonellaceae</taxon>
        <taxon>Veillonella</taxon>
    </lineage>
</organism>
<reference evidence="2 3" key="1">
    <citation type="submission" date="2020-01" db="EMBL/GenBank/DDBJ databases">
        <title>Veillonella burapaensis sp. nov., anaerobic, Gram-stain-negative coccus isolated from saliva of a Thai child.</title>
        <authorList>
            <person name="Mashima I."/>
            <person name="Theodorea C."/>
            <person name="Nakazawa F."/>
            <person name="Thaweboon B."/>
            <person name="Thaweboon S."/>
            <person name="Tamai R."/>
            <person name="Kiyoura Y."/>
        </authorList>
    </citation>
    <scope>NUCLEOTIDE SEQUENCE [LARGE SCALE GENOMIC DNA]</scope>
    <source>
        <strain evidence="2 3">S12025-13</strain>
    </source>
</reference>